<reference evidence="2" key="1">
    <citation type="submission" date="2021-02" db="EMBL/GenBank/DDBJ databases">
        <authorList>
            <person name="Nowell W R."/>
        </authorList>
    </citation>
    <scope>NUCLEOTIDE SEQUENCE</scope>
</reference>
<feature type="compositionally biased region" description="Acidic residues" evidence="1">
    <location>
        <begin position="90"/>
        <end position="108"/>
    </location>
</feature>
<dbReference type="EMBL" id="CAJNOH010002232">
    <property type="protein sequence ID" value="CAF1281674.1"/>
    <property type="molecule type" value="Genomic_DNA"/>
</dbReference>
<evidence type="ECO:0000313" key="4">
    <source>
        <dbReference type="Proteomes" id="UP000663854"/>
    </source>
</evidence>
<dbReference type="Proteomes" id="UP000663870">
    <property type="component" value="Unassembled WGS sequence"/>
</dbReference>
<gene>
    <name evidence="3" type="ORF">JXQ802_LOCUS44302</name>
    <name evidence="2" type="ORF">PYM288_LOCUS28914</name>
</gene>
<dbReference type="AlphaFoldDB" id="A0A815C3A8"/>
<dbReference type="Proteomes" id="UP000663854">
    <property type="component" value="Unassembled WGS sequence"/>
</dbReference>
<accession>A0A815C3A8</accession>
<comment type="caution">
    <text evidence="2">The sequence shown here is derived from an EMBL/GenBank/DDBJ whole genome shotgun (WGS) entry which is preliminary data.</text>
</comment>
<evidence type="ECO:0000256" key="1">
    <source>
        <dbReference type="SAM" id="MobiDB-lite"/>
    </source>
</evidence>
<proteinExistence type="predicted"/>
<evidence type="ECO:0000313" key="3">
    <source>
        <dbReference type="EMBL" id="CAF1560243.1"/>
    </source>
</evidence>
<protein>
    <submittedName>
        <fullName evidence="2">Uncharacterized protein</fullName>
    </submittedName>
</protein>
<name>A0A815C3A8_9BILA</name>
<evidence type="ECO:0000313" key="2">
    <source>
        <dbReference type="EMBL" id="CAF1281674.1"/>
    </source>
</evidence>
<dbReference type="EMBL" id="CAJNOL010003376">
    <property type="protein sequence ID" value="CAF1560243.1"/>
    <property type="molecule type" value="Genomic_DNA"/>
</dbReference>
<keyword evidence="5" id="KW-1185">Reference proteome</keyword>
<feature type="compositionally biased region" description="Polar residues" evidence="1">
    <location>
        <begin position="120"/>
        <end position="131"/>
    </location>
</feature>
<sequence>MDLEITLATENGQQQCQQRLKSKREKSREQNVVNLVQGLSPYLVTEATTECTNQSSNNQLLCSCESIVSQNNDANNHNNMDIDFDLLEYESDESDTDDVIDNQSDDDLTLFHGNRRTEPDQNSALLHQIYS</sequence>
<organism evidence="2 4">
    <name type="scientific">Rotaria sordida</name>
    <dbReference type="NCBI Taxonomy" id="392033"/>
    <lineage>
        <taxon>Eukaryota</taxon>
        <taxon>Metazoa</taxon>
        <taxon>Spiralia</taxon>
        <taxon>Gnathifera</taxon>
        <taxon>Rotifera</taxon>
        <taxon>Eurotatoria</taxon>
        <taxon>Bdelloidea</taxon>
        <taxon>Philodinida</taxon>
        <taxon>Philodinidae</taxon>
        <taxon>Rotaria</taxon>
    </lineage>
</organism>
<evidence type="ECO:0000313" key="5">
    <source>
        <dbReference type="Proteomes" id="UP000663870"/>
    </source>
</evidence>
<feature type="region of interest" description="Disordered" evidence="1">
    <location>
        <begin position="90"/>
        <end position="131"/>
    </location>
</feature>